<dbReference type="PANTHER" id="PTHR10859:SF91">
    <property type="entry name" value="DOLICHYL-PHOSPHATE BETA-GLUCOSYLTRANSFERASE"/>
    <property type="match status" value="1"/>
</dbReference>
<keyword evidence="8 14" id="KW-0812">Transmembrane</keyword>
<dbReference type="RefSeq" id="WP_055505750.1">
    <property type="nucleotide sequence ID" value="NZ_BBZG01000003.1"/>
</dbReference>
<evidence type="ECO:0000256" key="14">
    <source>
        <dbReference type="SAM" id="Phobius"/>
    </source>
</evidence>
<accession>A0A1H7KYU1</accession>
<comment type="catalytic activity">
    <reaction evidence="13">
        <text>a di-trans,poly-cis-dolichyl phosphate + UDP-alpha-D-glucose = a di-trans,poly-cis-dolichyl beta-D-glucosyl phosphate + UDP</text>
        <dbReference type="Rhea" id="RHEA:15401"/>
        <dbReference type="Rhea" id="RHEA-COMP:19498"/>
        <dbReference type="Rhea" id="RHEA-COMP:19502"/>
        <dbReference type="ChEBI" id="CHEBI:57525"/>
        <dbReference type="ChEBI" id="CHEBI:57683"/>
        <dbReference type="ChEBI" id="CHEBI:58223"/>
        <dbReference type="ChEBI" id="CHEBI:58885"/>
        <dbReference type="EC" id="2.4.1.117"/>
    </reaction>
    <physiologicalReaction direction="left-to-right" evidence="13">
        <dbReference type="Rhea" id="RHEA:15402"/>
    </physiologicalReaction>
</comment>
<evidence type="ECO:0000256" key="9">
    <source>
        <dbReference type="ARBA" id="ARBA00022824"/>
    </source>
</evidence>
<dbReference type="Pfam" id="PF04138">
    <property type="entry name" value="GtrA_DPMS_TM"/>
    <property type="match status" value="1"/>
</dbReference>
<dbReference type="InterPro" id="IPR001173">
    <property type="entry name" value="Glyco_trans_2-like"/>
</dbReference>
<evidence type="ECO:0000256" key="13">
    <source>
        <dbReference type="ARBA" id="ARBA00045097"/>
    </source>
</evidence>
<dbReference type="Proteomes" id="UP000198953">
    <property type="component" value="Unassembled WGS sequence"/>
</dbReference>
<evidence type="ECO:0000256" key="1">
    <source>
        <dbReference type="ARBA" id="ARBA00004141"/>
    </source>
</evidence>
<dbReference type="GO" id="GO:0016020">
    <property type="term" value="C:membrane"/>
    <property type="evidence" value="ECO:0007669"/>
    <property type="project" value="UniProtKB-SubCell"/>
</dbReference>
<keyword evidence="6" id="KW-0328">Glycosyltransferase</keyword>
<dbReference type="CDD" id="cd04188">
    <property type="entry name" value="DPG_synthase"/>
    <property type="match status" value="1"/>
</dbReference>
<dbReference type="GO" id="GO:0000271">
    <property type="term" value="P:polysaccharide biosynthetic process"/>
    <property type="evidence" value="ECO:0007669"/>
    <property type="project" value="InterPro"/>
</dbReference>
<evidence type="ECO:0000256" key="12">
    <source>
        <dbReference type="ARBA" id="ARBA00023136"/>
    </source>
</evidence>
<feature type="transmembrane region" description="Helical" evidence="14">
    <location>
        <begin position="292"/>
        <end position="310"/>
    </location>
</feature>
<dbReference type="InterPro" id="IPR007267">
    <property type="entry name" value="GtrA_DPMS_TM"/>
</dbReference>
<comment type="similarity">
    <text evidence="4">Belongs to the glycosyltransferase 2 family.</text>
</comment>
<dbReference type="EMBL" id="FOBF01000003">
    <property type="protein sequence ID" value="SEK91275.1"/>
    <property type="molecule type" value="Genomic_DNA"/>
</dbReference>
<dbReference type="STRING" id="46177.SAMN05660976_01392"/>
<keyword evidence="10" id="KW-0735">Signal-anchor</keyword>
<reference evidence="17 18" key="1">
    <citation type="submission" date="2016-10" db="EMBL/GenBank/DDBJ databases">
        <authorList>
            <person name="de Groot N.N."/>
        </authorList>
    </citation>
    <scope>NUCLEOTIDE SEQUENCE [LARGE SCALE GENOMIC DNA]</scope>
    <source>
        <strain evidence="17 18">DSM 43357</strain>
    </source>
</reference>
<dbReference type="InterPro" id="IPR035518">
    <property type="entry name" value="DPG_synthase"/>
</dbReference>
<keyword evidence="11 14" id="KW-1133">Transmembrane helix</keyword>
<evidence type="ECO:0000256" key="7">
    <source>
        <dbReference type="ARBA" id="ARBA00022679"/>
    </source>
</evidence>
<dbReference type="SUPFAM" id="SSF53448">
    <property type="entry name" value="Nucleotide-diphospho-sugar transferases"/>
    <property type="match status" value="1"/>
</dbReference>
<feature type="domain" description="Glycosyltransferase 2-like" evidence="15">
    <location>
        <begin position="12"/>
        <end position="177"/>
    </location>
</feature>
<keyword evidence="12 14" id="KW-0472">Membrane</keyword>
<dbReference type="EC" id="2.4.1.117" evidence="5"/>
<feature type="domain" description="GtrA/DPMS transmembrane" evidence="16">
    <location>
        <begin position="267"/>
        <end position="382"/>
    </location>
</feature>
<evidence type="ECO:0000256" key="8">
    <source>
        <dbReference type="ARBA" id="ARBA00022692"/>
    </source>
</evidence>
<dbReference type="FunFam" id="3.90.550.10:FF:000131">
    <property type="entry name" value="Glycosyl transferase"/>
    <property type="match status" value="1"/>
</dbReference>
<evidence type="ECO:0000313" key="18">
    <source>
        <dbReference type="Proteomes" id="UP000198953"/>
    </source>
</evidence>
<gene>
    <name evidence="17" type="ORF">SAMN05660976_01392</name>
</gene>
<evidence type="ECO:0000256" key="6">
    <source>
        <dbReference type="ARBA" id="ARBA00022676"/>
    </source>
</evidence>
<evidence type="ECO:0000259" key="16">
    <source>
        <dbReference type="Pfam" id="PF04138"/>
    </source>
</evidence>
<comment type="subcellular location">
    <subcellularLocation>
        <location evidence="2">Endoplasmic reticulum membrane</location>
        <topology evidence="2">Single-pass membrane protein</topology>
    </subcellularLocation>
    <subcellularLocation>
        <location evidence="1">Membrane</location>
        <topology evidence="1">Multi-pass membrane protein</topology>
    </subcellularLocation>
</comment>
<name>A0A1H7KYU1_9ACTN</name>
<evidence type="ECO:0000256" key="11">
    <source>
        <dbReference type="ARBA" id="ARBA00022989"/>
    </source>
</evidence>
<sequence length="390" mass="42724">METTVRTRLVEVVVPVHNEQRALRASVARLQTYLAGTFPYGFRITIADNASTDDTWQIARELAAELPNVRAVHLDAKGRGRALRRVWSESDADVVSYMDVDLSTDLDAFLPLVAPLLSGHSDLAIGTRLARDSRVVRGPKREFISRSYNLLLRGLMGARFSDAQCGFKAARAEIVQALLPAVEDEEWFFDTELLLLAERHGLRIHEVPVDWVDDPDSRVDILRTALDDLRGLARVARRTLWGAARLPVPARVRQAELPKGMAHQLPRFAVVGVVSTLAYLALFSLLRQAAPAQAANAVALLVTAVANTAANRRFTFGVTGSAGAMRHQFEGLIAFLVGLALTSGGLWLLPAGVSHGVELVAVIVANALATLARFLLLRVWVFNPRRRAGR</sequence>
<feature type="transmembrane region" description="Helical" evidence="14">
    <location>
        <begin position="268"/>
        <end position="286"/>
    </location>
</feature>
<evidence type="ECO:0000256" key="5">
    <source>
        <dbReference type="ARBA" id="ARBA00012583"/>
    </source>
</evidence>
<feature type="transmembrane region" description="Helical" evidence="14">
    <location>
        <begin position="359"/>
        <end position="381"/>
    </location>
</feature>
<evidence type="ECO:0000256" key="3">
    <source>
        <dbReference type="ARBA" id="ARBA00004922"/>
    </source>
</evidence>
<dbReference type="PANTHER" id="PTHR10859">
    <property type="entry name" value="GLYCOSYL TRANSFERASE"/>
    <property type="match status" value="1"/>
</dbReference>
<evidence type="ECO:0000259" key="15">
    <source>
        <dbReference type="Pfam" id="PF00535"/>
    </source>
</evidence>
<protein>
    <recommendedName>
        <fullName evidence="5">dolichyl-phosphate beta-glucosyltransferase</fullName>
        <ecNumber evidence="5">2.4.1.117</ecNumber>
    </recommendedName>
</protein>
<evidence type="ECO:0000313" key="17">
    <source>
        <dbReference type="EMBL" id="SEK91275.1"/>
    </source>
</evidence>
<dbReference type="Gene3D" id="3.90.550.10">
    <property type="entry name" value="Spore Coat Polysaccharide Biosynthesis Protein SpsA, Chain A"/>
    <property type="match status" value="1"/>
</dbReference>
<dbReference type="InterPro" id="IPR029044">
    <property type="entry name" value="Nucleotide-diphossugar_trans"/>
</dbReference>
<dbReference type="GO" id="GO:0004581">
    <property type="term" value="F:dolichyl-phosphate beta-glucosyltransferase activity"/>
    <property type="evidence" value="ECO:0007669"/>
    <property type="project" value="UniProtKB-EC"/>
</dbReference>
<dbReference type="GO" id="GO:0006487">
    <property type="term" value="P:protein N-linked glycosylation"/>
    <property type="evidence" value="ECO:0007669"/>
    <property type="project" value="TreeGrafter"/>
</dbReference>
<comment type="pathway">
    <text evidence="3">Protein modification; protein glycosylation.</text>
</comment>
<dbReference type="Pfam" id="PF00535">
    <property type="entry name" value="Glycos_transf_2"/>
    <property type="match status" value="1"/>
</dbReference>
<organism evidence="17 18">
    <name type="scientific">Nonomuraea pusilla</name>
    <dbReference type="NCBI Taxonomy" id="46177"/>
    <lineage>
        <taxon>Bacteria</taxon>
        <taxon>Bacillati</taxon>
        <taxon>Actinomycetota</taxon>
        <taxon>Actinomycetes</taxon>
        <taxon>Streptosporangiales</taxon>
        <taxon>Streptosporangiaceae</taxon>
        <taxon>Nonomuraea</taxon>
    </lineage>
</organism>
<proteinExistence type="inferred from homology"/>
<evidence type="ECO:0000256" key="4">
    <source>
        <dbReference type="ARBA" id="ARBA00006739"/>
    </source>
</evidence>
<evidence type="ECO:0000256" key="10">
    <source>
        <dbReference type="ARBA" id="ARBA00022968"/>
    </source>
</evidence>
<evidence type="ECO:0000256" key="2">
    <source>
        <dbReference type="ARBA" id="ARBA00004389"/>
    </source>
</evidence>
<feature type="transmembrane region" description="Helical" evidence="14">
    <location>
        <begin position="331"/>
        <end position="353"/>
    </location>
</feature>
<dbReference type="OrthoDB" id="2369748at2"/>
<keyword evidence="18" id="KW-1185">Reference proteome</keyword>
<keyword evidence="9" id="KW-0256">Endoplasmic reticulum</keyword>
<keyword evidence="7 17" id="KW-0808">Transferase</keyword>
<dbReference type="AlphaFoldDB" id="A0A1H7KYU1"/>